<dbReference type="InterPro" id="IPR030395">
    <property type="entry name" value="GP_PDE_dom"/>
</dbReference>
<reference evidence="2 3" key="1">
    <citation type="submission" date="2024-09" db="EMBL/GenBank/DDBJ databases">
        <authorList>
            <person name="Sun Q."/>
            <person name="Mori K."/>
        </authorList>
    </citation>
    <scope>NUCLEOTIDE SEQUENCE [LARGE SCALE GENOMIC DNA]</scope>
    <source>
        <strain evidence="2 3">JCM 1334</strain>
    </source>
</reference>
<accession>A0ABV5XYY5</accession>
<dbReference type="SUPFAM" id="SSF51695">
    <property type="entry name" value="PLC-like phosphodiesterases"/>
    <property type="match status" value="1"/>
</dbReference>
<dbReference type="PROSITE" id="PS51704">
    <property type="entry name" value="GP_PDE"/>
    <property type="match status" value="1"/>
</dbReference>
<dbReference type="RefSeq" id="WP_234748047.1">
    <property type="nucleotide sequence ID" value="NZ_BAAAWN010000001.1"/>
</dbReference>
<evidence type="ECO:0000313" key="3">
    <source>
        <dbReference type="Proteomes" id="UP001589702"/>
    </source>
</evidence>
<feature type="domain" description="GP-PDE" evidence="1">
    <location>
        <begin position="7"/>
        <end position="239"/>
    </location>
</feature>
<dbReference type="Gene3D" id="3.20.20.190">
    <property type="entry name" value="Phosphatidylinositol (PI) phosphodiesterase"/>
    <property type="match status" value="1"/>
</dbReference>
<evidence type="ECO:0000313" key="2">
    <source>
        <dbReference type="EMBL" id="MFB9819187.1"/>
    </source>
</evidence>
<dbReference type="Pfam" id="PF03009">
    <property type="entry name" value="GDPD"/>
    <property type="match status" value="1"/>
</dbReference>
<proteinExistence type="predicted"/>
<evidence type="ECO:0000259" key="1">
    <source>
        <dbReference type="PROSITE" id="PS51704"/>
    </source>
</evidence>
<dbReference type="EMBL" id="JBHMBC010000007">
    <property type="protein sequence ID" value="MFB9819187.1"/>
    <property type="molecule type" value="Genomic_DNA"/>
</dbReference>
<organism evidence="2 3">
    <name type="scientific">Arthrobacter ramosus</name>
    <dbReference type="NCBI Taxonomy" id="1672"/>
    <lineage>
        <taxon>Bacteria</taxon>
        <taxon>Bacillati</taxon>
        <taxon>Actinomycetota</taxon>
        <taxon>Actinomycetes</taxon>
        <taxon>Micrococcales</taxon>
        <taxon>Micrococcaceae</taxon>
        <taxon>Arthrobacter</taxon>
    </lineage>
</organism>
<sequence length="260" mass="28455">MTTHRTFVFAGHRGNMAGAPENTLLGFASAEHAGVDEIEFDVKVTADGELVILHDRTLARTAAAPSPHLHTPVEELTLEQVRSVDLGEGQRVPTLKETLDATTVLLQVEIKAPDAARPLAKFLRDRPEGDLQRCLFTSFDSLTLSAFADEWGDAPMGRGLGFHSHDVTSNWRDVIKMLGASVALIPLEQLTRPIVDELHDGGYLVAGSLLENHGDVRRIVELNVDMSASNLPEYARRLLLASHEFTSLFPTFSEANTARV</sequence>
<dbReference type="PANTHER" id="PTHR46211">
    <property type="entry name" value="GLYCEROPHOSPHORYL DIESTER PHOSPHODIESTERASE"/>
    <property type="match status" value="1"/>
</dbReference>
<dbReference type="PANTHER" id="PTHR46211:SF14">
    <property type="entry name" value="GLYCEROPHOSPHODIESTER PHOSPHODIESTERASE"/>
    <property type="match status" value="1"/>
</dbReference>
<gene>
    <name evidence="2" type="ORF">ACFFP1_06700</name>
</gene>
<dbReference type="Proteomes" id="UP001589702">
    <property type="component" value="Unassembled WGS sequence"/>
</dbReference>
<protein>
    <submittedName>
        <fullName evidence="2">Glycerophosphodiester phosphodiesterase</fullName>
    </submittedName>
</protein>
<keyword evidence="3" id="KW-1185">Reference proteome</keyword>
<name>A0ABV5XYY5_ARTRM</name>
<comment type="caution">
    <text evidence="2">The sequence shown here is derived from an EMBL/GenBank/DDBJ whole genome shotgun (WGS) entry which is preliminary data.</text>
</comment>
<dbReference type="InterPro" id="IPR017946">
    <property type="entry name" value="PLC-like_Pdiesterase_TIM-brl"/>
</dbReference>